<keyword evidence="11" id="KW-1185">Reference proteome</keyword>
<dbReference type="InterPro" id="IPR035906">
    <property type="entry name" value="MetI-like_sf"/>
</dbReference>
<evidence type="ECO:0000256" key="2">
    <source>
        <dbReference type="ARBA" id="ARBA00009047"/>
    </source>
</evidence>
<keyword evidence="5 8" id="KW-0812">Transmembrane</keyword>
<dbReference type="OrthoDB" id="9815533at2"/>
<proteinExistence type="inferred from homology"/>
<dbReference type="CDD" id="cd06261">
    <property type="entry name" value="TM_PBP2"/>
    <property type="match status" value="1"/>
</dbReference>
<feature type="transmembrane region" description="Helical" evidence="8">
    <location>
        <begin position="130"/>
        <end position="153"/>
    </location>
</feature>
<dbReference type="InterPro" id="IPR050901">
    <property type="entry name" value="BP-dep_ABC_trans_perm"/>
</dbReference>
<dbReference type="Pfam" id="PF00528">
    <property type="entry name" value="BPD_transp_1"/>
    <property type="match status" value="1"/>
</dbReference>
<comment type="subcellular location">
    <subcellularLocation>
        <location evidence="1 8">Cell membrane</location>
        <topology evidence="1 8">Multi-pass membrane protein</topology>
    </subcellularLocation>
</comment>
<dbReference type="AlphaFoldDB" id="A0A1M5HCI2"/>
<reference evidence="11" key="1">
    <citation type="submission" date="2016-11" db="EMBL/GenBank/DDBJ databases">
        <authorList>
            <person name="Varghese N."/>
            <person name="Submissions S."/>
        </authorList>
    </citation>
    <scope>NUCLEOTIDE SEQUENCE [LARGE SCALE GENOMIC DNA]</scope>
    <source>
        <strain evidence="11">DSM 16579</strain>
    </source>
</reference>
<dbReference type="RefSeq" id="WP_072840805.1">
    <property type="nucleotide sequence ID" value="NZ_FQVF01000016.1"/>
</dbReference>
<dbReference type="Gene3D" id="1.10.3720.10">
    <property type="entry name" value="MetI-like"/>
    <property type="match status" value="1"/>
</dbReference>
<evidence type="ECO:0000313" key="10">
    <source>
        <dbReference type="EMBL" id="SHG13644.1"/>
    </source>
</evidence>
<evidence type="ECO:0000256" key="4">
    <source>
        <dbReference type="ARBA" id="ARBA00022475"/>
    </source>
</evidence>
<evidence type="ECO:0000256" key="8">
    <source>
        <dbReference type="RuleBase" id="RU363032"/>
    </source>
</evidence>
<keyword evidence="3 8" id="KW-0813">Transport</keyword>
<feature type="transmembrane region" description="Helical" evidence="8">
    <location>
        <begin position="189"/>
        <end position="214"/>
    </location>
</feature>
<evidence type="ECO:0000256" key="7">
    <source>
        <dbReference type="ARBA" id="ARBA00023136"/>
    </source>
</evidence>
<feature type="transmembrane region" description="Helical" evidence="8">
    <location>
        <begin position="71"/>
        <end position="92"/>
    </location>
</feature>
<protein>
    <submittedName>
        <fullName evidence="10">Multiple sugar transport system permease protein</fullName>
    </submittedName>
</protein>
<dbReference type="STRING" id="1122206.SAMN02745753_03336"/>
<dbReference type="PANTHER" id="PTHR32243">
    <property type="entry name" value="MALTOSE TRANSPORT SYSTEM PERMEASE-RELATED"/>
    <property type="match status" value="1"/>
</dbReference>
<keyword evidence="6 8" id="KW-1133">Transmembrane helix</keyword>
<sequence length="273" mass="29839">MTINSDQKHTPMATLALVFVAIIWISPFSWLFVNAVDTQATGELRWPQSIGIGNFVSAMSGSAAQQFMNSMILALGTATMTIVVAAGAAYFLSRVYIPGKTTILWALVVMRMMPTNGVLVPIYFTAEKSGLLNPLGVMIALTILNLPFTLLLLKNFFDTVPLELEEAAHVEGASLWEILRHVVLPLSRAGIAVVWFFSFTSAWNEFLFPLIFSRTDSVFPMSMGLYSAFGEHGAIQYGFLAAYSIVYAIPAIGVYFLLRRNMNTGFAGVGVKG</sequence>
<evidence type="ECO:0000256" key="1">
    <source>
        <dbReference type="ARBA" id="ARBA00004651"/>
    </source>
</evidence>
<evidence type="ECO:0000259" key="9">
    <source>
        <dbReference type="PROSITE" id="PS50928"/>
    </source>
</evidence>
<dbReference type="EMBL" id="FQVF01000016">
    <property type="protein sequence ID" value="SHG13644.1"/>
    <property type="molecule type" value="Genomic_DNA"/>
</dbReference>
<keyword evidence="7 8" id="KW-0472">Membrane</keyword>
<dbReference type="PROSITE" id="PS50928">
    <property type="entry name" value="ABC_TM1"/>
    <property type="match status" value="1"/>
</dbReference>
<dbReference type="Proteomes" id="UP000184517">
    <property type="component" value="Unassembled WGS sequence"/>
</dbReference>
<dbReference type="InterPro" id="IPR000515">
    <property type="entry name" value="MetI-like"/>
</dbReference>
<dbReference type="GO" id="GO:0055085">
    <property type="term" value="P:transmembrane transport"/>
    <property type="evidence" value="ECO:0007669"/>
    <property type="project" value="InterPro"/>
</dbReference>
<name>A0A1M5HCI2_9GAMM</name>
<dbReference type="GO" id="GO:0005886">
    <property type="term" value="C:plasma membrane"/>
    <property type="evidence" value="ECO:0007669"/>
    <property type="project" value="UniProtKB-SubCell"/>
</dbReference>
<feature type="transmembrane region" description="Helical" evidence="8">
    <location>
        <begin position="12"/>
        <end position="33"/>
    </location>
</feature>
<dbReference type="PANTHER" id="PTHR32243:SF18">
    <property type="entry name" value="INNER MEMBRANE ABC TRANSPORTER PERMEASE PROTEIN YCJP"/>
    <property type="match status" value="1"/>
</dbReference>
<evidence type="ECO:0000256" key="3">
    <source>
        <dbReference type="ARBA" id="ARBA00022448"/>
    </source>
</evidence>
<gene>
    <name evidence="10" type="ORF">SAMN02745753_03336</name>
</gene>
<organism evidence="10 11">
    <name type="scientific">Marinomonas polaris DSM 16579</name>
    <dbReference type="NCBI Taxonomy" id="1122206"/>
    <lineage>
        <taxon>Bacteria</taxon>
        <taxon>Pseudomonadati</taxon>
        <taxon>Pseudomonadota</taxon>
        <taxon>Gammaproteobacteria</taxon>
        <taxon>Oceanospirillales</taxon>
        <taxon>Oceanospirillaceae</taxon>
        <taxon>Marinomonas</taxon>
    </lineage>
</organism>
<dbReference type="SUPFAM" id="SSF161098">
    <property type="entry name" value="MetI-like"/>
    <property type="match status" value="1"/>
</dbReference>
<keyword evidence="10" id="KW-0762">Sugar transport</keyword>
<evidence type="ECO:0000313" key="11">
    <source>
        <dbReference type="Proteomes" id="UP000184517"/>
    </source>
</evidence>
<feature type="transmembrane region" description="Helical" evidence="8">
    <location>
        <begin position="234"/>
        <end position="258"/>
    </location>
</feature>
<feature type="transmembrane region" description="Helical" evidence="8">
    <location>
        <begin position="104"/>
        <end position="124"/>
    </location>
</feature>
<comment type="similarity">
    <text evidence="2">Belongs to the binding-protein-dependent transport system permease family. MalFG subfamily.</text>
</comment>
<evidence type="ECO:0000256" key="6">
    <source>
        <dbReference type="ARBA" id="ARBA00022989"/>
    </source>
</evidence>
<feature type="domain" description="ABC transmembrane type-1" evidence="9">
    <location>
        <begin position="67"/>
        <end position="258"/>
    </location>
</feature>
<accession>A0A1M5HCI2</accession>
<evidence type="ECO:0000256" key="5">
    <source>
        <dbReference type="ARBA" id="ARBA00022692"/>
    </source>
</evidence>
<keyword evidence="4" id="KW-1003">Cell membrane</keyword>